<dbReference type="PANTHER" id="PTHR22925">
    <property type="entry name" value="GLYCOSYL HYDROLASE 43 FAMILY MEMBER"/>
    <property type="match status" value="1"/>
</dbReference>
<dbReference type="HOGENOM" id="CLU_016116_1_1_1"/>
<comment type="similarity">
    <text evidence="1 4">Belongs to the glycosyl hydrolase 43 family.</text>
</comment>
<name>M7SYB5_EUTLA</name>
<reference evidence="7" key="1">
    <citation type="journal article" date="2013" name="Genome Announc.">
        <title>Draft genome sequence of the grapevine dieback fungus Eutypa lata UCR-EL1.</title>
        <authorList>
            <person name="Blanco-Ulate B."/>
            <person name="Rolshausen P.E."/>
            <person name="Cantu D."/>
        </authorList>
    </citation>
    <scope>NUCLEOTIDE SEQUENCE [LARGE SCALE GENOMIC DNA]</scope>
    <source>
        <strain evidence="7">UCR-EL1</strain>
    </source>
</reference>
<dbReference type="CDD" id="cd04081">
    <property type="entry name" value="CBM35_galactosidase-like"/>
    <property type="match status" value="1"/>
</dbReference>
<proteinExistence type="inferred from homology"/>
<evidence type="ECO:0000313" key="7">
    <source>
        <dbReference type="Proteomes" id="UP000012174"/>
    </source>
</evidence>
<dbReference type="Proteomes" id="UP000012174">
    <property type="component" value="Unassembled WGS sequence"/>
</dbReference>
<dbReference type="SUPFAM" id="SSF75005">
    <property type="entry name" value="Arabinanase/levansucrase/invertase"/>
    <property type="match status" value="1"/>
</dbReference>
<dbReference type="InterPro" id="IPR005084">
    <property type="entry name" value="CBM6"/>
</dbReference>
<evidence type="ECO:0000256" key="4">
    <source>
        <dbReference type="RuleBase" id="RU361187"/>
    </source>
</evidence>
<evidence type="ECO:0000256" key="1">
    <source>
        <dbReference type="ARBA" id="ARBA00009865"/>
    </source>
</evidence>
<dbReference type="PANTHER" id="PTHR22925:SF3">
    <property type="entry name" value="GLYCOSYL HYDROLASE FAMILY PROTEIN 43"/>
    <property type="match status" value="1"/>
</dbReference>
<dbReference type="InterPro" id="IPR006710">
    <property type="entry name" value="Glyco_hydro_43"/>
</dbReference>
<dbReference type="PROSITE" id="PS51175">
    <property type="entry name" value="CBM6"/>
    <property type="match status" value="1"/>
</dbReference>
<keyword evidence="2 4" id="KW-0378">Hydrolase</keyword>
<dbReference type="GO" id="GO:0030246">
    <property type="term" value="F:carbohydrate binding"/>
    <property type="evidence" value="ECO:0007669"/>
    <property type="project" value="InterPro"/>
</dbReference>
<evidence type="ECO:0000313" key="6">
    <source>
        <dbReference type="EMBL" id="EMR62561.1"/>
    </source>
</evidence>
<keyword evidence="7" id="KW-1185">Reference proteome</keyword>
<dbReference type="AlphaFoldDB" id="M7SYB5"/>
<evidence type="ECO:0000259" key="5">
    <source>
        <dbReference type="PROSITE" id="PS51175"/>
    </source>
</evidence>
<gene>
    <name evidence="6" type="ORF">UCREL1_10514</name>
</gene>
<dbReference type="GO" id="GO:0005975">
    <property type="term" value="P:carbohydrate metabolic process"/>
    <property type="evidence" value="ECO:0007669"/>
    <property type="project" value="InterPro"/>
</dbReference>
<dbReference type="OMA" id="TEITYEW"/>
<dbReference type="Gene3D" id="2.60.120.260">
    <property type="entry name" value="Galactose-binding domain-like"/>
    <property type="match status" value="1"/>
</dbReference>
<organism evidence="6 7">
    <name type="scientific">Eutypa lata (strain UCR-EL1)</name>
    <name type="common">Grapevine dieback disease fungus</name>
    <name type="synonym">Eutypa armeniacae</name>
    <dbReference type="NCBI Taxonomy" id="1287681"/>
    <lineage>
        <taxon>Eukaryota</taxon>
        <taxon>Fungi</taxon>
        <taxon>Dikarya</taxon>
        <taxon>Ascomycota</taxon>
        <taxon>Pezizomycotina</taxon>
        <taxon>Sordariomycetes</taxon>
        <taxon>Xylariomycetidae</taxon>
        <taxon>Xylariales</taxon>
        <taxon>Diatrypaceae</taxon>
        <taxon>Eutypa</taxon>
    </lineage>
</organism>
<accession>M7SYB5</accession>
<dbReference type="eggNOG" id="ENOG502QW2A">
    <property type="taxonomic scope" value="Eukaryota"/>
</dbReference>
<dbReference type="InterPro" id="IPR023296">
    <property type="entry name" value="Glyco_hydro_beta-prop_sf"/>
</dbReference>
<feature type="domain" description="CBM6" evidence="5">
    <location>
        <begin position="302"/>
        <end position="427"/>
    </location>
</feature>
<dbReference type="Gene3D" id="2.115.10.20">
    <property type="entry name" value="Glycosyl hydrolase domain, family 43"/>
    <property type="match status" value="1"/>
</dbReference>
<dbReference type="GO" id="GO:0004553">
    <property type="term" value="F:hydrolase activity, hydrolyzing O-glycosyl compounds"/>
    <property type="evidence" value="ECO:0007669"/>
    <property type="project" value="InterPro"/>
</dbReference>
<dbReference type="OrthoDB" id="9970295at2759"/>
<sequence>MSLSNGTHLQAHGPGVVVEDGVYYLIGEDKTEGTSFQNINCYSSRDLVQWEYEGALLSRTASGDLGPSRVVERPKVLKNPRTGQYVLFLHIDSSNYGEAKVGIATGDSVCGSYSYQGSFQPLDHQSRDMGVFLDPDTEIGYLLSEDRENGLRIMQLSDDFLSVESEVYLWSEAIESPALVKREGRYYMFGSHLTGWNANDNVYSTSTSISSGWSSWNEFAQDGSNTYTSQTSYILPIGGDSGSGAFYLGDRWVPSNLAASTYIWLPLNIDGETVSMDDFVSWVPNVDGAAAGEEWAAPPAETQYEAEAAAYGGAARDVSCGSCSGGTAAGYIGGPDGGSVSFGGIQSDVDGLTTVRVKFLNGDAATRYADAVVNGGAPQRLAFVQATGNPASSVLNAQLRRGSDNTIVIQGLGDGSWGPDVDRLMVPVS</sequence>
<dbReference type="CDD" id="cd18821">
    <property type="entry name" value="GH43_Pc3Gal43A-like"/>
    <property type="match status" value="1"/>
</dbReference>
<dbReference type="EMBL" id="KB707419">
    <property type="protein sequence ID" value="EMR62561.1"/>
    <property type="molecule type" value="Genomic_DNA"/>
</dbReference>
<protein>
    <submittedName>
        <fullName evidence="6">Putative glycosyl hydrolase family 43 protein</fullName>
    </submittedName>
</protein>
<evidence type="ECO:0000256" key="3">
    <source>
        <dbReference type="ARBA" id="ARBA00023295"/>
    </source>
</evidence>
<dbReference type="STRING" id="1287681.M7SYB5"/>
<dbReference type="KEGG" id="ela:UCREL1_10514"/>
<keyword evidence="3 4" id="KW-0326">Glycosidase</keyword>
<evidence type="ECO:0000256" key="2">
    <source>
        <dbReference type="ARBA" id="ARBA00022801"/>
    </source>
</evidence>
<dbReference type="Pfam" id="PF04616">
    <property type="entry name" value="Glyco_hydro_43"/>
    <property type="match status" value="1"/>
</dbReference>